<keyword evidence="1" id="KW-0812">Transmembrane</keyword>
<dbReference type="AlphaFoldDB" id="A6NTJ9"/>
<evidence type="ECO:0000313" key="2">
    <source>
        <dbReference type="EMBL" id="EDN00762.1"/>
    </source>
</evidence>
<proteinExistence type="predicted"/>
<protein>
    <submittedName>
        <fullName evidence="2">Uncharacterized protein</fullName>
    </submittedName>
</protein>
<keyword evidence="3" id="KW-1185">Reference proteome</keyword>
<accession>A6NTJ9</accession>
<keyword evidence="1" id="KW-1133">Transmembrane helix</keyword>
<gene>
    <name evidence="2" type="ORF">BACCAP_01528</name>
</gene>
<comment type="caution">
    <text evidence="2">The sequence shown here is derived from an EMBL/GenBank/DDBJ whole genome shotgun (WGS) entry which is preliminary data.</text>
</comment>
<feature type="transmembrane region" description="Helical" evidence="1">
    <location>
        <begin position="48"/>
        <end position="65"/>
    </location>
</feature>
<name>A6NTJ9_9FIRM</name>
<dbReference type="STRING" id="411467.BACCAP_01528"/>
<keyword evidence="1" id="KW-0472">Membrane</keyword>
<organism evidence="2 3">
    <name type="scientific">Pseudoflavonifractor capillosus ATCC 29799</name>
    <dbReference type="NCBI Taxonomy" id="411467"/>
    <lineage>
        <taxon>Bacteria</taxon>
        <taxon>Bacillati</taxon>
        <taxon>Bacillota</taxon>
        <taxon>Clostridia</taxon>
        <taxon>Eubacteriales</taxon>
        <taxon>Oscillospiraceae</taxon>
        <taxon>Pseudoflavonifractor</taxon>
    </lineage>
</organism>
<reference evidence="2 3" key="2">
    <citation type="submission" date="2007-06" db="EMBL/GenBank/DDBJ databases">
        <title>Draft genome sequence of Pseudoflavonifractor capillosus ATCC 29799.</title>
        <authorList>
            <person name="Sudarsanam P."/>
            <person name="Ley R."/>
            <person name="Guruge J."/>
            <person name="Turnbaugh P.J."/>
            <person name="Mahowald M."/>
            <person name="Liep D."/>
            <person name="Gordon J."/>
        </authorList>
    </citation>
    <scope>NUCLEOTIDE SEQUENCE [LARGE SCALE GENOMIC DNA]</scope>
    <source>
        <strain evidence="2 3">ATCC 29799</strain>
    </source>
</reference>
<evidence type="ECO:0000313" key="3">
    <source>
        <dbReference type="Proteomes" id="UP000003639"/>
    </source>
</evidence>
<reference evidence="2 3" key="1">
    <citation type="submission" date="2007-04" db="EMBL/GenBank/DDBJ databases">
        <authorList>
            <person name="Fulton L."/>
            <person name="Clifton S."/>
            <person name="Fulton B."/>
            <person name="Xu J."/>
            <person name="Minx P."/>
            <person name="Pepin K.H."/>
            <person name="Johnson M."/>
            <person name="Thiruvilangam P."/>
            <person name="Bhonagiri V."/>
            <person name="Nash W.E."/>
            <person name="Mardis E.R."/>
            <person name="Wilson R.K."/>
        </authorList>
    </citation>
    <scope>NUCLEOTIDE SEQUENCE [LARGE SCALE GENOMIC DNA]</scope>
    <source>
        <strain evidence="2 3">ATCC 29799</strain>
    </source>
</reference>
<sequence>MRNETFLQAYDLIKPDPAAREEMLARILASREAEAPPRPKGQILFRRVLPAACAAAVLVGVFFTLPHSQTSQPPATAFHQVAPGADSPNGMRKTMNCNGLRYTFLDNGAAYDLSADDLSASLGTLEYDIQQDPKRYSKADLAASFAVGGTVYQMAAYDPAFRLAVEWNGQYYIAECVDTLDGQDLELSAYFETADFADTVELVQICDHAGQNVLRTISGDKIQALFSLLVQAAPAELTNEQYQAIAHAQSSGESYQLLFQLKDGTAYHLYAIPTLSFVSAGDNRYLLPDASAQDLNTMFSDLQQSPLPMG</sequence>
<dbReference type="Proteomes" id="UP000003639">
    <property type="component" value="Unassembled WGS sequence"/>
</dbReference>
<dbReference type="eggNOG" id="ENOG5033Z1F">
    <property type="taxonomic scope" value="Bacteria"/>
</dbReference>
<evidence type="ECO:0000256" key="1">
    <source>
        <dbReference type="SAM" id="Phobius"/>
    </source>
</evidence>
<dbReference type="EMBL" id="AAXG02000010">
    <property type="protein sequence ID" value="EDN00762.1"/>
    <property type="molecule type" value="Genomic_DNA"/>
</dbReference>
<dbReference type="RefSeq" id="WP_006572076.1">
    <property type="nucleotide sequence ID" value="NZ_AAXG02000010.1"/>
</dbReference>
<dbReference type="OrthoDB" id="2659576at2"/>